<dbReference type="PANTHER" id="PTHR11705:SF143">
    <property type="entry name" value="SLL0236 PROTEIN"/>
    <property type="match status" value="1"/>
</dbReference>
<dbReference type="Proteomes" id="UP001285636">
    <property type="component" value="Unassembled WGS sequence"/>
</dbReference>
<comment type="similarity">
    <text evidence="2 7">Belongs to the peptidase M14 family.</text>
</comment>
<dbReference type="GO" id="GO:0008270">
    <property type="term" value="F:zinc ion binding"/>
    <property type="evidence" value="ECO:0007669"/>
    <property type="project" value="InterPro"/>
</dbReference>
<evidence type="ECO:0000256" key="6">
    <source>
        <dbReference type="ARBA" id="ARBA00023049"/>
    </source>
</evidence>
<dbReference type="GO" id="GO:0005615">
    <property type="term" value="C:extracellular space"/>
    <property type="evidence" value="ECO:0007669"/>
    <property type="project" value="TreeGrafter"/>
</dbReference>
<dbReference type="AlphaFoldDB" id="A0AAJ2U379"/>
<name>A0AAJ2U379_ALKPS</name>
<evidence type="ECO:0000256" key="1">
    <source>
        <dbReference type="ARBA" id="ARBA00001947"/>
    </source>
</evidence>
<evidence type="ECO:0000256" key="2">
    <source>
        <dbReference type="ARBA" id="ARBA00005988"/>
    </source>
</evidence>
<keyword evidence="4" id="KW-0378">Hydrolase</keyword>
<comment type="cofactor">
    <cofactor evidence="1">
        <name>Zn(2+)</name>
        <dbReference type="ChEBI" id="CHEBI:29105"/>
    </cofactor>
</comment>
<feature type="region of interest" description="Disordered" evidence="8">
    <location>
        <begin position="198"/>
        <end position="220"/>
    </location>
</feature>
<feature type="domain" description="Peptidase M14" evidence="9">
    <location>
        <begin position="38"/>
        <end position="336"/>
    </location>
</feature>
<evidence type="ECO:0000256" key="8">
    <source>
        <dbReference type="SAM" id="MobiDB-lite"/>
    </source>
</evidence>
<dbReference type="SUPFAM" id="SSF53187">
    <property type="entry name" value="Zn-dependent exopeptidases"/>
    <property type="match status" value="1"/>
</dbReference>
<dbReference type="Gene3D" id="3.40.630.10">
    <property type="entry name" value="Zn peptidases"/>
    <property type="match status" value="1"/>
</dbReference>
<proteinExistence type="inferred from homology"/>
<evidence type="ECO:0000313" key="11">
    <source>
        <dbReference type="Proteomes" id="UP001285636"/>
    </source>
</evidence>
<reference evidence="10" key="1">
    <citation type="submission" date="2023-10" db="EMBL/GenBank/DDBJ databases">
        <title>Screening of Alkalihalophilus pseudofirmusBZ-TG-HK211 and Its Alleviation of Salt Stress on Rapeseed Growth.</title>
        <authorList>
            <person name="Zhao B."/>
            <person name="Guo T."/>
        </authorList>
    </citation>
    <scope>NUCLEOTIDE SEQUENCE</scope>
    <source>
        <strain evidence="10">BZ-TG-HK211</strain>
    </source>
</reference>
<dbReference type="SMART" id="SM00631">
    <property type="entry name" value="Zn_pept"/>
    <property type="match status" value="1"/>
</dbReference>
<evidence type="ECO:0000256" key="4">
    <source>
        <dbReference type="ARBA" id="ARBA00022801"/>
    </source>
</evidence>
<dbReference type="RefSeq" id="WP_323467116.1">
    <property type="nucleotide sequence ID" value="NZ_CP144224.1"/>
</dbReference>
<evidence type="ECO:0000256" key="7">
    <source>
        <dbReference type="PROSITE-ProRule" id="PRU01379"/>
    </source>
</evidence>
<dbReference type="PANTHER" id="PTHR11705">
    <property type="entry name" value="PROTEASE FAMILY M14 CARBOXYPEPTIDASE A,B"/>
    <property type="match status" value="1"/>
</dbReference>
<dbReference type="Pfam" id="PF18058">
    <property type="entry name" value="SbsC_C"/>
    <property type="match status" value="1"/>
</dbReference>
<evidence type="ECO:0000256" key="3">
    <source>
        <dbReference type="ARBA" id="ARBA00022670"/>
    </source>
</evidence>
<dbReference type="PRINTS" id="PR00765">
    <property type="entry name" value="CRBOXYPTASEA"/>
</dbReference>
<evidence type="ECO:0000313" key="10">
    <source>
        <dbReference type="EMBL" id="MDV2886332.1"/>
    </source>
</evidence>
<keyword evidence="6" id="KW-0482">Metalloprotease</keyword>
<evidence type="ECO:0000259" key="9">
    <source>
        <dbReference type="PROSITE" id="PS52035"/>
    </source>
</evidence>
<comment type="caution">
    <text evidence="10">The sequence shown here is derived from an EMBL/GenBank/DDBJ whole genome shotgun (WGS) entry which is preliminary data.</text>
</comment>
<keyword evidence="5" id="KW-0862">Zinc</keyword>
<organism evidence="10 11">
    <name type="scientific">Alkalihalophilus pseudofirmus</name>
    <name type="common">Bacillus pseudofirmus</name>
    <dbReference type="NCBI Taxonomy" id="79885"/>
    <lineage>
        <taxon>Bacteria</taxon>
        <taxon>Bacillati</taxon>
        <taxon>Bacillota</taxon>
        <taxon>Bacilli</taxon>
        <taxon>Bacillales</taxon>
        <taxon>Bacillaceae</taxon>
        <taxon>Alkalihalophilus</taxon>
    </lineage>
</organism>
<feature type="compositionally biased region" description="Low complexity" evidence="8">
    <location>
        <begin position="564"/>
        <end position="584"/>
    </location>
</feature>
<accession>A0AAJ2U379</accession>
<dbReference type="EMBL" id="JAWJAY010000003">
    <property type="protein sequence ID" value="MDV2886332.1"/>
    <property type="molecule type" value="Genomic_DNA"/>
</dbReference>
<feature type="active site" description="Proton donor/acceptor" evidence="7">
    <location>
        <position position="303"/>
    </location>
</feature>
<evidence type="ECO:0000256" key="5">
    <source>
        <dbReference type="ARBA" id="ARBA00022833"/>
    </source>
</evidence>
<dbReference type="CDD" id="cd06229">
    <property type="entry name" value="M14_Endopeptidase_I"/>
    <property type="match status" value="1"/>
</dbReference>
<protein>
    <submittedName>
        <fullName evidence="10">M14 family metallocarboxypeptidase</fullName>
    </submittedName>
</protein>
<dbReference type="InterPro" id="IPR000834">
    <property type="entry name" value="Peptidase_M14"/>
</dbReference>
<gene>
    <name evidence="10" type="ORF">RYX45_14170</name>
</gene>
<keyword evidence="3" id="KW-0645">Protease</keyword>
<dbReference type="InterPro" id="IPR034274">
    <property type="entry name" value="ENP1_M14_CPD"/>
</dbReference>
<dbReference type="Pfam" id="PF00246">
    <property type="entry name" value="Peptidase_M14"/>
    <property type="match status" value="1"/>
</dbReference>
<dbReference type="GO" id="GO:0006508">
    <property type="term" value="P:proteolysis"/>
    <property type="evidence" value="ECO:0007669"/>
    <property type="project" value="UniProtKB-KW"/>
</dbReference>
<sequence length="686" mass="77865">MNTIRQLFKQPFIIFILILCLGISLPNTADASVVEPKHLYTYAKMEQDIKRLAQLYPDLIHYEVIGKSEYGRNIYAVSLGKGESTIFINGSHHAREWMTTNLNMYMLEQYAQGYRSNRSYDNGRYPIRQILNNTTIWFVPMVNPDGVELQQNGLSSFPSSAHSSLVVMNNGSRDFRRWKANAKGIDLNRQYNANWPNIRSDPGRPSFANHKGPAPHSSSETKAIVDFTHRIDPEMAVNYHSSGEVMYWNFLQTGAQYTRDLRYARAISSLTGYRLIFAGSNPSGGGMTDWFIQDFKRPAFTPELGRYVGPTNLPLSAFDRIWVQNRYVGLYVAQEGHKLYQQRLSEIAPREVTKAEREANALTEYYIPATPADVALTPAFQAQYDKANEQINHAAQVTRQLPSTSLKRSLQDRLNRTVELRRRATVMIRVINRGELLNRRVELLKEEMARGTLSDRIRIRHDNVLLEMGRTEEAIERVVGIGNRRIVTEAYLPEAYEYSSLLENIFVKYDVLLEIENALAIGKVEEVEALFTKLEQISLPSDPKLTALQTSLTEMERDLRATYEASAAASSSEEPLLEAASSSEEPAESSEERPEVELVEFQLTEENILESVIEVTDEHHTDIQADMQGHSLDMITKIDPSTYLILAELSEDQVDSLIKKELSVVITVISEAGEADIMLTFDTDIE</sequence>
<dbReference type="InterPro" id="IPR041378">
    <property type="entry name" value="S-layer_SbsC_C"/>
</dbReference>
<dbReference type="GO" id="GO:0004181">
    <property type="term" value="F:metallocarboxypeptidase activity"/>
    <property type="evidence" value="ECO:0007669"/>
    <property type="project" value="InterPro"/>
</dbReference>
<dbReference type="PROSITE" id="PS52035">
    <property type="entry name" value="PEPTIDASE_M14"/>
    <property type="match status" value="1"/>
</dbReference>
<feature type="region of interest" description="Disordered" evidence="8">
    <location>
        <begin position="564"/>
        <end position="595"/>
    </location>
</feature>